<evidence type="ECO:0000313" key="2">
    <source>
        <dbReference type="Proteomes" id="UP000737113"/>
    </source>
</evidence>
<dbReference type="PIRSF" id="PIRSF020565">
    <property type="entry name" value="3Ho_Ac_ACP_DH_prd"/>
    <property type="match status" value="1"/>
</dbReference>
<organism evidence="1 2">
    <name type="scientific">Shewanella salipaludis</name>
    <dbReference type="NCBI Taxonomy" id="2723052"/>
    <lineage>
        <taxon>Bacteria</taxon>
        <taxon>Pseudomonadati</taxon>
        <taxon>Pseudomonadota</taxon>
        <taxon>Gammaproteobacteria</taxon>
        <taxon>Alteromonadales</taxon>
        <taxon>Shewanellaceae</taxon>
        <taxon>Shewanella</taxon>
    </lineage>
</organism>
<comment type="caution">
    <text evidence="1">The sequence shown here is derived from an EMBL/GenBank/DDBJ whole genome shotgun (WGS) entry which is preliminary data.</text>
</comment>
<gene>
    <name evidence="1" type="ORF">HC757_14140</name>
</gene>
<dbReference type="SUPFAM" id="SSF54637">
    <property type="entry name" value="Thioesterase/thiol ester dehydrase-isomerase"/>
    <property type="match status" value="1"/>
</dbReference>
<protein>
    <submittedName>
        <fullName evidence="1">Hotdog family protein</fullName>
    </submittedName>
</protein>
<dbReference type="CDD" id="cd01289">
    <property type="entry name" value="FabA_like"/>
    <property type="match status" value="1"/>
</dbReference>
<name>A0A972G888_9GAMM</name>
<dbReference type="Pfam" id="PF22817">
    <property type="entry name" value="ApeP-like"/>
    <property type="match status" value="1"/>
</dbReference>
<dbReference type="RefSeq" id="WP_169565029.1">
    <property type="nucleotide sequence ID" value="NZ_JAAXYH010000011.1"/>
</dbReference>
<dbReference type="InterPro" id="IPR029069">
    <property type="entry name" value="HotDog_dom_sf"/>
</dbReference>
<accession>A0A972G888</accession>
<dbReference type="AlphaFoldDB" id="A0A972G888"/>
<dbReference type="EMBL" id="JAAXYH010000011">
    <property type="protein sequence ID" value="NMH66300.1"/>
    <property type="molecule type" value="Genomic_DNA"/>
</dbReference>
<evidence type="ECO:0000313" key="1">
    <source>
        <dbReference type="EMBL" id="NMH66300.1"/>
    </source>
</evidence>
<dbReference type="Gene3D" id="3.10.129.10">
    <property type="entry name" value="Hotdog Thioesterase"/>
    <property type="match status" value="1"/>
</dbReference>
<sequence length="169" mass="18684">MPSPLTSLELSQLQITELVPHRQPMVLIDALVSHSPDSLSTETRISKDSAYFDEQLQGVPNYVGIEYMAQSIAALAGIEARLRGDTVRVGFLLGSRKLSFATRAYRLGQSYSTRVTRLYQEDSGLAVFDCEIYHGETRVAAAQVNVFQPQDTQAFVQEAQAEQQAPSCQ</sequence>
<proteinExistence type="predicted"/>
<dbReference type="InterPro" id="IPR016776">
    <property type="entry name" value="ApeP-like_dehydratase"/>
</dbReference>
<reference evidence="1" key="1">
    <citation type="submission" date="2020-04" db="EMBL/GenBank/DDBJ databases">
        <title>Description of Shewanella salipaludis sp. nov., isolated from a salt marsh.</title>
        <authorList>
            <person name="Park S."/>
            <person name="Yoon J.-H."/>
        </authorList>
    </citation>
    <scope>NUCLEOTIDE SEQUENCE</scope>
    <source>
        <strain evidence="1">SHSM-M6</strain>
    </source>
</reference>
<keyword evidence="2" id="KW-1185">Reference proteome</keyword>
<dbReference type="Proteomes" id="UP000737113">
    <property type="component" value="Unassembled WGS sequence"/>
</dbReference>